<dbReference type="SUPFAM" id="SSF109709">
    <property type="entry name" value="KorB DNA-binding domain-like"/>
    <property type="match status" value="1"/>
</dbReference>
<keyword evidence="2" id="KW-0238">DNA-binding</keyword>
<dbReference type="GO" id="GO:0003677">
    <property type="term" value="F:DNA binding"/>
    <property type="evidence" value="ECO:0007669"/>
    <property type="project" value="UniProtKB-KW"/>
</dbReference>
<comment type="similarity">
    <text evidence="1">Belongs to the ParB family.</text>
</comment>
<dbReference type="OrthoDB" id="9796891at2"/>
<accession>T0AN87</accession>
<organism evidence="5 6">
    <name type="scientific">Thauera terpenica 58Eu</name>
    <dbReference type="NCBI Taxonomy" id="1348657"/>
    <lineage>
        <taxon>Bacteria</taxon>
        <taxon>Pseudomonadati</taxon>
        <taxon>Pseudomonadota</taxon>
        <taxon>Betaproteobacteria</taxon>
        <taxon>Rhodocyclales</taxon>
        <taxon>Zoogloeaceae</taxon>
        <taxon>Thauera</taxon>
    </lineage>
</organism>
<feature type="compositionally biased region" description="Basic and acidic residues" evidence="3">
    <location>
        <begin position="258"/>
        <end position="276"/>
    </location>
</feature>
<keyword evidence="6" id="KW-1185">Reference proteome</keyword>
<dbReference type="EMBL" id="ATJV01000087">
    <property type="protein sequence ID" value="EPZ14339.1"/>
    <property type="molecule type" value="Genomic_DNA"/>
</dbReference>
<dbReference type="SMART" id="SM00470">
    <property type="entry name" value="ParB"/>
    <property type="match status" value="1"/>
</dbReference>
<dbReference type="InterPro" id="IPR036086">
    <property type="entry name" value="ParB/Sulfiredoxin_sf"/>
</dbReference>
<dbReference type="Pfam" id="PF02195">
    <property type="entry name" value="ParB_N"/>
    <property type="match status" value="1"/>
</dbReference>
<dbReference type="AlphaFoldDB" id="T0AN87"/>
<feature type="region of interest" description="Disordered" evidence="3">
    <location>
        <begin position="235"/>
        <end position="332"/>
    </location>
</feature>
<evidence type="ECO:0000259" key="4">
    <source>
        <dbReference type="SMART" id="SM00470"/>
    </source>
</evidence>
<dbReference type="CDD" id="cd16393">
    <property type="entry name" value="SPO0J_N"/>
    <property type="match status" value="1"/>
</dbReference>
<feature type="compositionally biased region" description="Basic and acidic residues" evidence="3">
    <location>
        <begin position="235"/>
        <end position="251"/>
    </location>
</feature>
<feature type="domain" description="ParB-like N-terminal" evidence="4">
    <location>
        <begin position="53"/>
        <end position="143"/>
    </location>
</feature>
<protein>
    <recommendedName>
        <fullName evidence="4">ParB-like N-terminal domain-containing protein</fullName>
    </recommendedName>
</protein>
<dbReference type="InterPro" id="IPR003115">
    <property type="entry name" value="ParB_N"/>
</dbReference>
<dbReference type="FunFam" id="3.90.1530.30:FF:000001">
    <property type="entry name" value="Chromosome partitioning protein ParB"/>
    <property type="match status" value="1"/>
</dbReference>
<dbReference type="GO" id="GO:0007059">
    <property type="term" value="P:chromosome segregation"/>
    <property type="evidence" value="ECO:0007669"/>
    <property type="project" value="TreeGrafter"/>
</dbReference>
<evidence type="ECO:0000256" key="2">
    <source>
        <dbReference type="ARBA" id="ARBA00023125"/>
    </source>
</evidence>
<proteinExistence type="inferred from homology"/>
<reference evidence="5 6" key="1">
    <citation type="submission" date="2013-06" db="EMBL/GenBank/DDBJ databases">
        <title>Draft genome sequence of Thauera terpenica.</title>
        <authorList>
            <person name="Liu B."/>
            <person name="Frostegard A.H."/>
            <person name="Shapleigh J.P."/>
        </authorList>
    </citation>
    <scope>NUCLEOTIDE SEQUENCE [LARGE SCALE GENOMIC DNA]</scope>
    <source>
        <strain evidence="5 6">58Eu</strain>
    </source>
</reference>
<dbReference type="InterPro" id="IPR004437">
    <property type="entry name" value="ParB/RepB/Spo0J"/>
</dbReference>
<evidence type="ECO:0000313" key="6">
    <source>
        <dbReference type="Proteomes" id="UP000015455"/>
    </source>
</evidence>
<dbReference type="NCBIfam" id="TIGR00180">
    <property type="entry name" value="parB_part"/>
    <property type="match status" value="1"/>
</dbReference>
<dbReference type="PATRIC" id="fig|1348657.5.peg.3190"/>
<dbReference type="RefSeq" id="WP_021250592.1">
    <property type="nucleotide sequence ID" value="NZ_ATJV01000087.1"/>
</dbReference>
<dbReference type="InterPro" id="IPR050336">
    <property type="entry name" value="Chromosome_partition/occlusion"/>
</dbReference>
<dbReference type="Proteomes" id="UP000015455">
    <property type="component" value="Unassembled WGS sequence"/>
</dbReference>
<name>T0AN87_9RHOO</name>
<dbReference type="Gene3D" id="3.90.1530.30">
    <property type="match status" value="1"/>
</dbReference>
<evidence type="ECO:0000256" key="1">
    <source>
        <dbReference type="ARBA" id="ARBA00006295"/>
    </source>
</evidence>
<feature type="compositionally biased region" description="Basic and acidic residues" evidence="3">
    <location>
        <begin position="299"/>
        <end position="309"/>
    </location>
</feature>
<dbReference type="STRING" id="1348657.M622_18885"/>
<feature type="compositionally biased region" description="Acidic residues" evidence="3">
    <location>
        <begin position="312"/>
        <end position="323"/>
    </location>
</feature>
<sequence length="433" mass="47025">MTSAKTAAKTKTKPKDQKEANAVKIAENAFTGAADALGAGIDALFADTGAQYSLIPLDMIEVKAQIRETFEDEENTLDDLAASIKARGVLQPILLRPNSNGYELIAGERRYRASKLAGLEQIPAYIRDMSDEEAEDAQMAENIHRKNLTQIEEAKKIQRDLDRLGSIEAVLEKHQKSRPWLSKMLSLLHLPEQAKRLVSENVSADVEVINTVKTIEKVDPEAAKELVDDLKATRGKANAREKTNAVKDKVKPSKKAKAKAEGGDVATPKDRSHEEPGPVSVFADAKPTGDDVPGDFMSEADRNQGEHGPDPFADEQGEPQADEDQAKERRPAAFSPAEVLSNAYVNIFEHGSSPKTVLDVMQADDKEAVDAWLHSFYDAGVKAKDVGRAVIQGFRNGQFSSDGEGAFALVAFLQGADSEAKFSLLNVFGSVKA</sequence>
<dbReference type="Gene3D" id="1.10.10.2830">
    <property type="match status" value="1"/>
</dbReference>
<dbReference type="PANTHER" id="PTHR33375:SF1">
    <property type="entry name" value="CHROMOSOME-PARTITIONING PROTEIN PARB-RELATED"/>
    <property type="match status" value="1"/>
</dbReference>
<dbReference type="PANTHER" id="PTHR33375">
    <property type="entry name" value="CHROMOSOME-PARTITIONING PROTEIN PARB-RELATED"/>
    <property type="match status" value="1"/>
</dbReference>
<dbReference type="eggNOG" id="COG1475">
    <property type="taxonomic scope" value="Bacteria"/>
</dbReference>
<dbReference type="SUPFAM" id="SSF110849">
    <property type="entry name" value="ParB/Sulfiredoxin"/>
    <property type="match status" value="1"/>
</dbReference>
<comment type="caution">
    <text evidence="5">The sequence shown here is derived from an EMBL/GenBank/DDBJ whole genome shotgun (WGS) entry which is preliminary data.</text>
</comment>
<evidence type="ECO:0000313" key="5">
    <source>
        <dbReference type="EMBL" id="EPZ14339.1"/>
    </source>
</evidence>
<dbReference type="GO" id="GO:0005694">
    <property type="term" value="C:chromosome"/>
    <property type="evidence" value="ECO:0007669"/>
    <property type="project" value="TreeGrafter"/>
</dbReference>
<gene>
    <name evidence="5" type="ORF">M622_18885</name>
</gene>
<evidence type="ECO:0000256" key="3">
    <source>
        <dbReference type="SAM" id="MobiDB-lite"/>
    </source>
</evidence>